<gene>
    <name evidence="15" type="primary">kdkA</name>
    <name evidence="16" type="ORF">GCM10009126_03700</name>
</gene>
<evidence type="ECO:0000256" key="4">
    <source>
        <dbReference type="ARBA" id="ARBA00011988"/>
    </source>
</evidence>
<organism evidence="16 17">
    <name type="scientific">Rhodanobacter caeni</name>
    <dbReference type="NCBI Taxonomy" id="657654"/>
    <lineage>
        <taxon>Bacteria</taxon>
        <taxon>Pseudomonadati</taxon>
        <taxon>Pseudomonadota</taxon>
        <taxon>Gammaproteobacteria</taxon>
        <taxon>Lysobacterales</taxon>
        <taxon>Rhodanobacteraceae</taxon>
        <taxon>Rhodanobacter</taxon>
    </lineage>
</organism>
<evidence type="ECO:0000256" key="6">
    <source>
        <dbReference type="ARBA" id="ARBA00022519"/>
    </source>
</evidence>
<dbReference type="HAMAP" id="MF_00521">
    <property type="entry name" value="KDO_kinase"/>
    <property type="match status" value="1"/>
</dbReference>
<proteinExistence type="inferred from homology"/>
<protein>
    <recommendedName>
        <fullName evidence="13 15">3-deoxy-D-manno-octulosonic acid kinase</fullName>
        <shortName evidence="15">Kdo kinase</shortName>
        <ecNumber evidence="4 15">2.7.1.166</ecNumber>
    </recommendedName>
</protein>
<keyword evidence="17" id="KW-1185">Reference proteome</keyword>
<evidence type="ECO:0000256" key="2">
    <source>
        <dbReference type="ARBA" id="ARBA00004713"/>
    </source>
</evidence>
<evidence type="ECO:0000256" key="9">
    <source>
        <dbReference type="ARBA" id="ARBA00022777"/>
    </source>
</evidence>
<dbReference type="RefSeq" id="WP_425543642.1">
    <property type="nucleotide sequence ID" value="NZ_BAAAFO010000001.1"/>
</dbReference>
<evidence type="ECO:0000256" key="3">
    <source>
        <dbReference type="ARBA" id="ARBA00010327"/>
    </source>
</evidence>
<comment type="subcellular location">
    <subcellularLocation>
        <location evidence="1 15">Cell inner membrane</location>
        <topology evidence="1 15">Peripheral membrane protein</topology>
        <orientation evidence="1 15">Cytoplasmic side</orientation>
    </subcellularLocation>
</comment>
<evidence type="ECO:0000256" key="8">
    <source>
        <dbReference type="ARBA" id="ARBA00022741"/>
    </source>
</evidence>
<comment type="similarity">
    <text evidence="3 15">Belongs to the protein kinase superfamily. KdkA/RfaP family.</text>
</comment>
<dbReference type="Gene3D" id="1.10.510.10">
    <property type="entry name" value="Transferase(Phosphotransferase) domain 1"/>
    <property type="match status" value="1"/>
</dbReference>
<keyword evidence="9 15" id="KW-0418">Kinase</keyword>
<evidence type="ECO:0000313" key="16">
    <source>
        <dbReference type="EMBL" id="GAA0241315.1"/>
    </source>
</evidence>
<keyword evidence="10 15" id="KW-0067">ATP-binding</keyword>
<evidence type="ECO:0000256" key="5">
    <source>
        <dbReference type="ARBA" id="ARBA00022475"/>
    </source>
</evidence>
<dbReference type="Proteomes" id="UP001500657">
    <property type="component" value="Unassembled WGS sequence"/>
</dbReference>
<evidence type="ECO:0000256" key="13">
    <source>
        <dbReference type="ARBA" id="ARBA00029511"/>
    </source>
</evidence>
<dbReference type="InterPro" id="IPR022826">
    <property type="entry name" value="KDO_kinase"/>
</dbReference>
<keyword evidence="5 15" id="KW-1003">Cell membrane</keyword>
<evidence type="ECO:0000256" key="15">
    <source>
        <dbReference type="HAMAP-Rule" id="MF_00521"/>
    </source>
</evidence>
<name>A0ABP3DT07_9GAMM</name>
<keyword evidence="6 15" id="KW-0997">Cell inner membrane</keyword>
<dbReference type="EC" id="2.7.1.166" evidence="4 15"/>
<accession>A0ABP3DT07</accession>
<evidence type="ECO:0000256" key="11">
    <source>
        <dbReference type="ARBA" id="ARBA00022985"/>
    </source>
</evidence>
<dbReference type="SUPFAM" id="SSF56112">
    <property type="entry name" value="Protein kinase-like (PK-like)"/>
    <property type="match status" value="1"/>
</dbReference>
<evidence type="ECO:0000256" key="12">
    <source>
        <dbReference type="ARBA" id="ARBA00023136"/>
    </source>
</evidence>
<comment type="caution">
    <text evidence="16">The sequence shown here is derived from an EMBL/GenBank/DDBJ whole genome shotgun (WGS) entry which is preliminary data.</text>
</comment>
<dbReference type="NCBIfam" id="NF002475">
    <property type="entry name" value="PRK01723.1"/>
    <property type="match status" value="1"/>
</dbReference>
<keyword evidence="12 15" id="KW-0472">Membrane</keyword>
<dbReference type="GO" id="GO:0016301">
    <property type="term" value="F:kinase activity"/>
    <property type="evidence" value="ECO:0007669"/>
    <property type="project" value="UniProtKB-KW"/>
</dbReference>
<evidence type="ECO:0000256" key="7">
    <source>
        <dbReference type="ARBA" id="ARBA00022679"/>
    </source>
</evidence>
<evidence type="ECO:0000256" key="1">
    <source>
        <dbReference type="ARBA" id="ARBA00004515"/>
    </source>
</evidence>
<dbReference type="EMBL" id="BAAAFO010000001">
    <property type="protein sequence ID" value="GAA0241315.1"/>
    <property type="molecule type" value="Genomic_DNA"/>
</dbReference>
<dbReference type="InterPro" id="IPR011009">
    <property type="entry name" value="Kinase-like_dom_sf"/>
</dbReference>
<sequence>MMQEETLNEAGGAIVFDAALPAQVTHDWFAPAYWREREALRVQAGGRGGVAVIDTPAGECVLRHYRRGGLVAALMGDRYLWRGAMRTRPFAEFHLLAEIERLGLPGPVPVAARYCRQGAFYTADLITRRIAHARTLAECLRAGQFDGALAEAVGELVARFHRAGIWHADLNAHNVMVSGEALFLIDFDRGRKRAPQAAWQQANLQRLRRSLLKLGAAAGDESAFDRELWQPLLRGYRRTMPA</sequence>
<comment type="catalytic activity">
    <reaction evidence="14 15">
        <text>an alpha-Kdo-(2-&gt;6)-lipid IVA + ATP = a 4-O-phospho-alpha-Kdo-(2-&gt;6)-lipid IVA + ADP + H(+)</text>
        <dbReference type="Rhea" id="RHEA:74271"/>
        <dbReference type="ChEBI" id="CHEBI:15378"/>
        <dbReference type="ChEBI" id="CHEBI:30616"/>
        <dbReference type="ChEBI" id="CHEBI:176428"/>
        <dbReference type="ChEBI" id="CHEBI:193140"/>
        <dbReference type="ChEBI" id="CHEBI:456216"/>
        <dbReference type="EC" id="2.7.1.166"/>
    </reaction>
</comment>
<keyword evidence="8 15" id="KW-0547">Nucleotide-binding</keyword>
<evidence type="ECO:0000256" key="14">
    <source>
        <dbReference type="ARBA" id="ARBA00034417"/>
    </source>
</evidence>
<comment type="function">
    <text evidence="15">Catalyzes the ATP-dependent phosphorylation of the 3-deoxy-D-manno-octulosonic acid (Kdo) residue in Kdo-lipid IV(A) at the 4-OH position.</text>
</comment>
<evidence type="ECO:0000313" key="17">
    <source>
        <dbReference type="Proteomes" id="UP001500657"/>
    </source>
</evidence>
<evidence type="ECO:0000256" key="10">
    <source>
        <dbReference type="ARBA" id="ARBA00022840"/>
    </source>
</evidence>
<comment type="pathway">
    <text evidence="2 15">Bacterial outer membrane biogenesis; LPS core biosynthesis.</text>
</comment>
<keyword evidence="11 15" id="KW-0448">Lipopolysaccharide biosynthesis</keyword>
<dbReference type="Pfam" id="PF06293">
    <property type="entry name" value="Kdo"/>
    <property type="match status" value="1"/>
</dbReference>
<feature type="active site" evidence="15">
    <location>
        <position position="169"/>
    </location>
</feature>
<keyword evidence="7 15" id="KW-0808">Transferase</keyword>
<reference evidence="17" key="1">
    <citation type="journal article" date="2019" name="Int. J. Syst. Evol. Microbiol.">
        <title>The Global Catalogue of Microorganisms (GCM) 10K type strain sequencing project: providing services to taxonomists for standard genome sequencing and annotation.</title>
        <authorList>
            <consortium name="The Broad Institute Genomics Platform"/>
            <consortium name="The Broad Institute Genome Sequencing Center for Infectious Disease"/>
            <person name="Wu L."/>
            <person name="Ma J."/>
        </authorList>
    </citation>
    <scope>NUCLEOTIDE SEQUENCE [LARGE SCALE GENOMIC DNA]</scope>
    <source>
        <strain evidence="17">JCM 16242</strain>
    </source>
</reference>